<dbReference type="SUPFAM" id="SSF53098">
    <property type="entry name" value="Ribonuclease H-like"/>
    <property type="match status" value="1"/>
</dbReference>
<dbReference type="PANTHER" id="PTHR37984">
    <property type="entry name" value="PROTEIN CBG26694"/>
    <property type="match status" value="1"/>
</dbReference>
<dbReference type="InterPro" id="IPR043502">
    <property type="entry name" value="DNA/RNA_pol_sf"/>
</dbReference>
<evidence type="ECO:0000256" key="1">
    <source>
        <dbReference type="ARBA" id="ARBA00022679"/>
    </source>
</evidence>
<evidence type="ECO:0000256" key="4">
    <source>
        <dbReference type="ARBA" id="ARBA00022759"/>
    </source>
</evidence>
<dbReference type="GO" id="GO:0004519">
    <property type="term" value="F:endonuclease activity"/>
    <property type="evidence" value="ECO:0007669"/>
    <property type="project" value="UniProtKB-KW"/>
</dbReference>
<dbReference type="InterPro" id="IPR012337">
    <property type="entry name" value="RNaseH-like_sf"/>
</dbReference>
<dbReference type="SUPFAM" id="SSF56672">
    <property type="entry name" value="DNA/RNA polymerases"/>
    <property type="match status" value="1"/>
</dbReference>
<keyword evidence="4" id="KW-0255">Endonuclease</keyword>
<protein>
    <recommendedName>
        <fullName evidence="7">Integrase catalytic domain-containing protein</fullName>
    </recommendedName>
</protein>
<dbReference type="FunFam" id="1.10.340.70:FF:000001">
    <property type="entry name" value="Retrovirus-related Pol polyprotein from transposon gypsy-like Protein"/>
    <property type="match status" value="1"/>
</dbReference>
<dbReference type="InterPro" id="IPR001584">
    <property type="entry name" value="Integrase_cat-core"/>
</dbReference>
<dbReference type="InterPro" id="IPR041373">
    <property type="entry name" value="RT_RNaseH"/>
</dbReference>
<evidence type="ECO:0000256" key="6">
    <source>
        <dbReference type="ARBA" id="ARBA00022918"/>
    </source>
</evidence>
<organism evidence="8 9">
    <name type="scientific">Lactuca virosa</name>
    <dbReference type="NCBI Taxonomy" id="75947"/>
    <lineage>
        <taxon>Eukaryota</taxon>
        <taxon>Viridiplantae</taxon>
        <taxon>Streptophyta</taxon>
        <taxon>Embryophyta</taxon>
        <taxon>Tracheophyta</taxon>
        <taxon>Spermatophyta</taxon>
        <taxon>Magnoliopsida</taxon>
        <taxon>eudicotyledons</taxon>
        <taxon>Gunneridae</taxon>
        <taxon>Pentapetalae</taxon>
        <taxon>asterids</taxon>
        <taxon>campanulids</taxon>
        <taxon>Asterales</taxon>
        <taxon>Asteraceae</taxon>
        <taxon>Cichorioideae</taxon>
        <taxon>Cichorieae</taxon>
        <taxon>Lactucinae</taxon>
        <taxon>Lactuca</taxon>
    </lineage>
</organism>
<dbReference type="Gene3D" id="3.30.420.10">
    <property type="entry name" value="Ribonuclease H-like superfamily/Ribonuclease H"/>
    <property type="match status" value="1"/>
</dbReference>
<dbReference type="Pfam" id="PF17917">
    <property type="entry name" value="RT_RNaseH"/>
    <property type="match status" value="1"/>
</dbReference>
<dbReference type="Gene3D" id="1.10.340.70">
    <property type="match status" value="1"/>
</dbReference>
<reference evidence="8 9" key="1">
    <citation type="submission" date="2022-01" db="EMBL/GenBank/DDBJ databases">
        <authorList>
            <person name="Xiong W."/>
            <person name="Schranz E."/>
        </authorList>
    </citation>
    <scope>NUCLEOTIDE SEQUENCE [LARGE SCALE GENOMIC DNA]</scope>
</reference>
<keyword evidence="9" id="KW-1185">Reference proteome</keyword>
<dbReference type="Proteomes" id="UP001157418">
    <property type="component" value="Unassembled WGS sequence"/>
</dbReference>
<feature type="domain" description="Integrase catalytic" evidence="7">
    <location>
        <begin position="272"/>
        <end position="409"/>
    </location>
</feature>
<keyword evidence="5" id="KW-0378">Hydrolase</keyword>
<dbReference type="PROSITE" id="PS50994">
    <property type="entry name" value="INTEGRASE"/>
    <property type="match status" value="1"/>
</dbReference>
<comment type="caution">
    <text evidence="8">The sequence shown here is derived from an EMBL/GenBank/DDBJ whole genome shotgun (WGS) entry which is preliminary data.</text>
</comment>
<evidence type="ECO:0000313" key="8">
    <source>
        <dbReference type="EMBL" id="CAH1447073.1"/>
    </source>
</evidence>
<dbReference type="Pfam" id="PF17921">
    <property type="entry name" value="Integrase_H2C2"/>
    <property type="match status" value="1"/>
</dbReference>
<evidence type="ECO:0000313" key="9">
    <source>
        <dbReference type="Proteomes" id="UP001157418"/>
    </source>
</evidence>
<keyword evidence="2" id="KW-0548">Nucleotidyltransferase</keyword>
<dbReference type="Gene3D" id="3.10.20.370">
    <property type="match status" value="1"/>
</dbReference>
<dbReference type="GO" id="GO:0003964">
    <property type="term" value="F:RNA-directed DNA polymerase activity"/>
    <property type="evidence" value="ECO:0007669"/>
    <property type="project" value="UniProtKB-KW"/>
</dbReference>
<keyword evidence="6" id="KW-0695">RNA-directed DNA polymerase</keyword>
<sequence length="409" mass="47521">MTFDLLKKAVTEEPVLKLPDYTKPFQVQTDALDFAIGGVLLQDDHPVAYESRKLNDTERRYPIHNKEMTTIIHCLRVWRHYLLGSRFVIQTDNVATSYFQNHKKLSPKQARWQDFLAEFDYVMNYKPGKTNVIADALSRKAELATLTRVTCDFADRIKEGLNHDPLMKNLMEMAREGKTRKFWVEDGLLFTVGNRMYVPRWNSLRREILKECHDSKWIGHPGTHRTKAIIERSYYWPNMRSDIDAYVRTCLICQQDKVEQAKPAGLLEPLPISERPWESISMDFISALPTSEGCESIMVIVDRFSKYGMFIPAPRDCTAEEVGRLFFKHVVKYWGLPRSIISDRDPRFTGNCEDHVKCYRIRRSGNHNSTFTPVYISGSKTMGDPPSPLLSVNPETFIRHWSSIEFIEL</sequence>
<dbReference type="GO" id="GO:0016787">
    <property type="term" value="F:hydrolase activity"/>
    <property type="evidence" value="ECO:0007669"/>
    <property type="project" value="UniProtKB-KW"/>
</dbReference>
<keyword evidence="3" id="KW-0540">Nuclease</keyword>
<evidence type="ECO:0000256" key="2">
    <source>
        <dbReference type="ARBA" id="ARBA00022695"/>
    </source>
</evidence>
<dbReference type="AlphaFoldDB" id="A0AAU9PAQ4"/>
<evidence type="ECO:0000259" key="7">
    <source>
        <dbReference type="PROSITE" id="PS50994"/>
    </source>
</evidence>
<dbReference type="PANTHER" id="PTHR37984:SF5">
    <property type="entry name" value="PROTEIN NYNRIN-LIKE"/>
    <property type="match status" value="1"/>
</dbReference>
<accession>A0AAU9PAQ4</accession>
<gene>
    <name evidence="8" type="ORF">LVIROSA_LOCUS32712</name>
</gene>
<evidence type="ECO:0000256" key="3">
    <source>
        <dbReference type="ARBA" id="ARBA00022722"/>
    </source>
</evidence>
<keyword evidence="1" id="KW-0808">Transferase</keyword>
<dbReference type="EMBL" id="CAKMRJ010005523">
    <property type="protein sequence ID" value="CAH1447073.1"/>
    <property type="molecule type" value="Genomic_DNA"/>
</dbReference>
<dbReference type="InterPro" id="IPR050951">
    <property type="entry name" value="Retrovirus_Pol_polyprotein"/>
</dbReference>
<proteinExistence type="predicted"/>
<name>A0AAU9PAQ4_9ASTR</name>
<dbReference type="InterPro" id="IPR036397">
    <property type="entry name" value="RNaseH_sf"/>
</dbReference>
<evidence type="ECO:0000256" key="5">
    <source>
        <dbReference type="ARBA" id="ARBA00022801"/>
    </source>
</evidence>
<dbReference type="GO" id="GO:0003676">
    <property type="term" value="F:nucleic acid binding"/>
    <property type="evidence" value="ECO:0007669"/>
    <property type="project" value="InterPro"/>
</dbReference>
<dbReference type="CDD" id="cd09274">
    <property type="entry name" value="RNase_HI_RT_Ty3"/>
    <property type="match status" value="1"/>
</dbReference>
<dbReference type="GO" id="GO:0015074">
    <property type="term" value="P:DNA integration"/>
    <property type="evidence" value="ECO:0007669"/>
    <property type="project" value="InterPro"/>
</dbReference>
<dbReference type="InterPro" id="IPR041588">
    <property type="entry name" value="Integrase_H2C2"/>
</dbReference>